<organism evidence="1 2">
    <name type="scientific">Mesorhizobium marinum</name>
    <dbReference type="NCBI Taxonomy" id="3228790"/>
    <lineage>
        <taxon>Bacteria</taxon>
        <taxon>Pseudomonadati</taxon>
        <taxon>Pseudomonadota</taxon>
        <taxon>Alphaproteobacteria</taxon>
        <taxon>Hyphomicrobiales</taxon>
        <taxon>Phyllobacteriaceae</taxon>
        <taxon>Mesorhizobium</taxon>
    </lineage>
</organism>
<sequence>MPNTAVRAAAEGVPKVIFRTVAEFPELYIMEFSGNDFAPRINDGDSLVFSKSETPKRDDIVIAWKRPDKMQPGDMQASIFTLFLGQSGITLPVDDHPQSEVKLVFVLMQSDGRRALVEASKLLAVHKCVNIVKREDCSNEDDA</sequence>
<proteinExistence type="predicted"/>
<comment type="caution">
    <text evidence="1">The sequence shown here is derived from an EMBL/GenBank/DDBJ whole genome shotgun (WGS) entry which is preliminary data.</text>
</comment>
<dbReference type="InterPro" id="IPR036286">
    <property type="entry name" value="LexA/Signal_pep-like_sf"/>
</dbReference>
<name>A0ABV3R5X1_9HYPH</name>
<accession>A0ABV3R5X1</accession>
<dbReference type="EMBL" id="JBFOCI010000010">
    <property type="protein sequence ID" value="MEW9808719.1"/>
    <property type="molecule type" value="Genomic_DNA"/>
</dbReference>
<dbReference type="Proteomes" id="UP001556196">
    <property type="component" value="Unassembled WGS sequence"/>
</dbReference>
<protein>
    <submittedName>
        <fullName evidence="1">Uncharacterized protein</fullName>
    </submittedName>
</protein>
<dbReference type="RefSeq" id="WP_367725962.1">
    <property type="nucleotide sequence ID" value="NZ_JBFOCI010000010.1"/>
</dbReference>
<gene>
    <name evidence="1" type="ORF">ABUE31_22240</name>
</gene>
<evidence type="ECO:0000313" key="2">
    <source>
        <dbReference type="Proteomes" id="UP001556196"/>
    </source>
</evidence>
<reference evidence="1 2" key="1">
    <citation type="submission" date="2024-06" db="EMBL/GenBank/DDBJ databases">
        <authorList>
            <person name="Tuo L."/>
        </authorList>
    </citation>
    <scope>NUCLEOTIDE SEQUENCE [LARGE SCALE GENOMIC DNA]</scope>
    <source>
        <strain evidence="1 2">ZMM04-5</strain>
    </source>
</reference>
<dbReference type="SUPFAM" id="SSF51306">
    <property type="entry name" value="LexA/Signal peptidase"/>
    <property type="match status" value="1"/>
</dbReference>
<keyword evidence="2" id="KW-1185">Reference proteome</keyword>
<evidence type="ECO:0000313" key="1">
    <source>
        <dbReference type="EMBL" id="MEW9808719.1"/>
    </source>
</evidence>